<dbReference type="Proteomes" id="UP000006008">
    <property type="component" value="Unassembled WGS sequence"/>
</dbReference>
<dbReference type="InterPro" id="IPR018062">
    <property type="entry name" value="HTH_AraC-typ_CS"/>
</dbReference>
<dbReference type="PATRIC" id="fig|742725.3.peg.103"/>
<dbReference type="OrthoDB" id="4480133at2"/>
<dbReference type="GO" id="GO:0043565">
    <property type="term" value="F:sequence-specific DNA binding"/>
    <property type="evidence" value="ECO:0007669"/>
    <property type="project" value="InterPro"/>
</dbReference>
<feature type="compositionally biased region" description="Basic and acidic residues" evidence="4">
    <location>
        <begin position="301"/>
        <end position="327"/>
    </location>
</feature>
<dbReference type="Pfam" id="PF12833">
    <property type="entry name" value="HTH_18"/>
    <property type="match status" value="1"/>
</dbReference>
<feature type="domain" description="HTH araC/xylS-type" evidence="5">
    <location>
        <begin position="188"/>
        <end position="286"/>
    </location>
</feature>
<dbReference type="GeneID" id="92816519"/>
<evidence type="ECO:0000256" key="2">
    <source>
        <dbReference type="ARBA" id="ARBA00023125"/>
    </source>
</evidence>
<dbReference type="GO" id="GO:0003700">
    <property type="term" value="F:DNA-binding transcription factor activity"/>
    <property type="evidence" value="ECO:0007669"/>
    <property type="project" value="InterPro"/>
</dbReference>
<evidence type="ECO:0000313" key="6">
    <source>
        <dbReference type="EMBL" id="EHB93322.1"/>
    </source>
</evidence>
<dbReference type="STRING" id="742725.HMPREF9450_00093"/>
<keyword evidence="3" id="KW-0804">Transcription</keyword>
<dbReference type="HOGENOM" id="CLU_073843_1_0_10"/>
<dbReference type="SUPFAM" id="SSF46689">
    <property type="entry name" value="Homeodomain-like"/>
    <property type="match status" value="1"/>
</dbReference>
<keyword evidence="2" id="KW-0238">DNA-binding</keyword>
<name>G5H583_9BACT</name>
<dbReference type="AlphaFoldDB" id="G5H583"/>
<dbReference type="PROSITE" id="PS00041">
    <property type="entry name" value="HTH_ARAC_FAMILY_1"/>
    <property type="match status" value="1"/>
</dbReference>
<dbReference type="EMBL" id="ADLD01000003">
    <property type="protein sequence ID" value="EHB93322.1"/>
    <property type="molecule type" value="Genomic_DNA"/>
</dbReference>
<organism evidence="6 7">
    <name type="scientific">Alistipes indistinctus YIT 12060</name>
    <dbReference type="NCBI Taxonomy" id="742725"/>
    <lineage>
        <taxon>Bacteria</taxon>
        <taxon>Pseudomonadati</taxon>
        <taxon>Bacteroidota</taxon>
        <taxon>Bacteroidia</taxon>
        <taxon>Bacteroidales</taxon>
        <taxon>Rikenellaceae</taxon>
        <taxon>Alistipes</taxon>
    </lineage>
</organism>
<accession>G5H583</accession>
<evidence type="ECO:0000256" key="1">
    <source>
        <dbReference type="ARBA" id="ARBA00023015"/>
    </source>
</evidence>
<evidence type="ECO:0000256" key="4">
    <source>
        <dbReference type="SAM" id="MobiDB-lite"/>
    </source>
</evidence>
<protein>
    <recommendedName>
        <fullName evidence="5">HTH araC/xylS-type domain-containing protein</fullName>
    </recommendedName>
</protein>
<dbReference type="eggNOG" id="COG4977">
    <property type="taxonomic scope" value="Bacteria"/>
</dbReference>
<evidence type="ECO:0000313" key="7">
    <source>
        <dbReference type="Proteomes" id="UP000006008"/>
    </source>
</evidence>
<dbReference type="InterPro" id="IPR011051">
    <property type="entry name" value="RmlC_Cupin_sf"/>
</dbReference>
<dbReference type="InterPro" id="IPR018060">
    <property type="entry name" value="HTH_AraC"/>
</dbReference>
<keyword evidence="1" id="KW-0805">Transcription regulation</keyword>
<dbReference type="PANTHER" id="PTHR43280:SF2">
    <property type="entry name" value="HTH-TYPE TRANSCRIPTIONAL REGULATOR EXSA"/>
    <property type="match status" value="1"/>
</dbReference>
<reference evidence="6 7" key="1">
    <citation type="submission" date="2011-08" db="EMBL/GenBank/DDBJ databases">
        <title>The Genome Sequence of Alistipes indistinctus YIT 12060.</title>
        <authorList>
            <consortium name="The Broad Institute Genome Sequencing Platform"/>
            <person name="Earl A."/>
            <person name="Ward D."/>
            <person name="Feldgarden M."/>
            <person name="Gevers D."/>
            <person name="Morotomi M."/>
            <person name="Young S.K."/>
            <person name="Zeng Q."/>
            <person name="Gargeya S."/>
            <person name="Fitzgerald M."/>
            <person name="Haas B."/>
            <person name="Abouelleil A."/>
            <person name="Alvarado L."/>
            <person name="Arachchi H.M."/>
            <person name="Berlin A."/>
            <person name="Brown A."/>
            <person name="Chapman S.B."/>
            <person name="Chen Z."/>
            <person name="Dunbar C."/>
            <person name="Freedman E."/>
            <person name="Gearin G."/>
            <person name="Gellesch M."/>
            <person name="Goldberg J."/>
            <person name="Griggs A."/>
            <person name="Gujja S."/>
            <person name="Heiman D."/>
            <person name="Howarth C."/>
            <person name="Larson L."/>
            <person name="Lui A."/>
            <person name="MacDonald P.J.P."/>
            <person name="Montmayeur A."/>
            <person name="Murphy C."/>
            <person name="Neiman D."/>
            <person name="Pearson M."/>
            <person name="Priest M."/>
            <person name="Roberts A."/>
            <person name="Saif S."/>
            <person name="Shea T."/>
            <person name="Shenoy N."/>
            <person name="Sisk P."/>
            <person name="Stolte C."/>
            <person name="Sykes S."/>
            <person name="Wortman J."/>
            <person name="Nusbaum C."/>
            <person name="Birren B."/>
        </authorList>
    </citation>
    <scope>NUCLEOTIDE SEQUENCE [LARGE SCALE GENOMIC DNA]</scope>
    <source>
        <strain evidence="6 7">YIT 12060</strain>
    </source>
</reference>
<dbReference type="SMART" id="SM00342">
    <property type="entry name" value="HTH_ARAC"/>
    <property type="match status" value="1"/>
</dbReference>
<gene>
    <name evidence="6" type="ORF">HMPREF9450_00093</name>
</gene>
<dbReference type="PROSITE" id="PS01124">
    <property type="entry name" value="HTH_ARAC_FAMILY_2"/>
    <property type="match status" value="1"/>
</dbReference>
<feature type="region of interest" description="Disordered" evidence="4">
    <location>
        <begin position="288"/>
        <end position="327"/>
    </location>
</feature>
<dbReference type="PANTHER" id="PTHR43280">
    <property type="entry name" value="ARAC-FAMILY TRANSCRIPTIONAL REGULATOR"/>
    <property type="match status" value="1"/>
</dbReference>
<dbReference type="Pfam" id="PF22200">
    <property type="entry name" value="ExsA_N"/>
    <property type="match status" value="1"/>
</dbReference>
<dbReference type="RefSeq" id="WP_009132899.1">
    <property type="nucleotide sequence ID" value="NZ_CP102250.1"/>
</dbReference>
<proteinExistence type="predicted"/>
<sequence length="327" mass="37211">MPKHLPKSIPPVPQQPTVVKYVQPSRIGIQSHTLTRHCIGYVRRGTKYIYYGDVRHAVGAGEVFYLSAGTHYTEDVPTGSRNFEQVVFYYTSEQLARILNNLSLTYQLAITNDHSCPECEKQSHVVAPGWPALKNFFSTINAGLRDNLFADDDTAVHLKLTELVYLILSQGECCLKSKILSNMDLTKENFEQIVHNSIFTDISIEELAAKCNRSLTSFKKEFRKHFFEPPHKWFIRQRLMHSRLLLISTNKSISEIGLACNFPNTSHFIKLFKKEYGMTPAAYRNRHQQSIAEDGAGPRDIPAERDGEPDAEIRAQAHDKKTFPADV</sequence>
<keyword evidence="7" id="KW-1185">Reference proteome</keyword>
<dbReference type="InterPro" id="IPR054015">
    <property type="entry name" value="ExsA-like_N"/>
</dbReference>
<evidence type="ECO:0000256" key="3">
    <source>
        <dbReference type="ARBA" id="ARBA00023163"/>
    </source>
</evidence>
<dbReference type="Gene3D" id="1.10.10.60">
    <property type="entry name" value="Homeodomain-like"/>
    <property type="match status" value="1"/>
</dbReference>
<comment type="caution">
    <text evidence="6">The sequence shown here is derived from an EMBL/GenBank/DDBJ whole genome shotgun (WGS) entry which is preliminary data.</text>
</comment>
<evidence type="ECO:0000259" key="5">
    <source>
        <dbReference type="PROSITE" id="PS01124"/>
    </source>
</evidence>
<dbReference type="InterPro" id="IPR020449">
    <property type="entry name" value="Tscrpt_reg_AraC-type_HTH"/>
</dbReference>
<dbReference type="PRINTS" id="PR00032">
    <property type="entry name" value="HTHARAC"/>
</dbReference>
<dbReference type="InterPro" id="IPR009057">
    <property type="entry name" value="Homeodomain-like_sf"/>
</dbReference>
<dbReference type="SUPFAM" id="SSF51182">
    <property type="entry name" value="RmlC-like cupins"/>
    <property type="match status" value="1"/>
</dbReference>